<dbReference type="EMBL" id="AP031322">
    <property type="protein sequence ID" value="BFH72351.1"/>
    <property type="molecule type" value="Genomic_DNA"/>
</dbReference>
<sequence>MRRLSNSKVYLIPPIVLILAFVNPLVEEIMFNQEGVFMASHYALAIAGGLLGYYYFSGKNYFAYLGSLLIVLWHLPPLFVLGGGVLLFRILDEISILAGGFLIGIAVRQMKLIEKILLFVLWMLGDTTLAVVLVIQYPFYTSPPLSYSPYPAYEEPITGYVMIIAMTAILGYLVFKAFKNLHIFG</sequence>
<feature type="transmembrane region" description="Helical" evidence="1">
    <location>
        <begin position="86"/>
        <end position="107"/>
    </location>
</feature>
<feature type="transmembrane region" description="Helical" evidence="1">
    <location>
        <begin position="9"/>
        <end position="26"/>
    </location>
</feature>
<feature type="transmembrane region" description="Helical" evidence="1">
    <location>
        <begin position="157"/>
        <end position="175"/>
    </location>
</feature>
<gene>
    <name evidence="2" type="ORF">SJAV_02950</name>
</gene>
<feature type="transmembrane region" description="Helical" evidence="1">
    <location>
        <begin position="116"/>
        <end position="137"/>
    </location>
</feature>
<dbReference type="InterPro" id="IPR009844">
    <property type="entry name" value="DUF1404"/>
</dbReference>
<proteinExistence type="predicted"/>
<keyword evidence="1" id="KW-0812">Transmembrane</keyword>
<feature type="transmembrane region" description="Helical" evidence="1">
    <location>
        <begin position="38"/>
        <end position="56"/>
    </location>
</feature>
<name>A0AAT9GNG5_9CREN</name>
<dbReference type="GeneID" id="92353225"/>
<evidence type="ECO:0000256" key="1">
    <source>
        <dbReference type="SAM" id="Phobius"/>
    </source>
</evidence>
<accession>A0AAT9GNG5</accession>
<dbReference type="RefSeq" id="WP_369610583.1">
    <property type="nucleotide sequence ID" value="NZ_AP031322.1"/>
</dbReference>
<organism evidence="2">
    <name type="scientific">Sulfurisphaera javensis</name>
    <dbReference type="NCBI Taxonomy" id="2049879"/>
    <lineage>
        <taxon>Archaea</taxon>
        <taxon>Thermoproteota</taxon>
        <taxon>Thermoprotei</taxon>
        <taxon>Sulfolobales</taxon>
        <taxon>Sulfolobaceae</taxon>
        <taxon>Sulfurisphaera</taxon>
    </lineage>
</organism>
<feature type="transmembrane region" description="Helical" evidence="1">
    <location>
        <begin position="61"/>
        <end position="80"/>
    </location>
</feature>
<keyword evidence="1" id="KW-0472">Membrane</keyword>
<dbReference type="AlphaFoldDB" id="A0AAT9GNG5"/>
<reference evidence="2" key="1">
    <citation type="submission" date="2024-03" db="EMBL/GenBank/DDBJ databases">
        <title>Complete genome sequence of Sulfurisphaera javensis strain KD-1.</title>
        <authorList>
            <person name="Sakai H."/>
            <person name="Nur N."/>
            <person name="Suwanto A."/>
            <person name="Kurosawa N."/>
        </authorList>
    </citation>
    <scope>NUCLEOTIDE SEQUENCE</scope>
    <source>
        <strain evidence="2">KD-1</strain>
    </source>
</reference>
<protein>
    <submittedName>
        <fullName evidence="2">DUF1404 domain-containing protein</fullName>
    </submittedName>
</protein>
<keyword evidence="1" id="KW-1133">Transmembrane helix</keyword>
<dbReference type="KEGG" id="sjv:SJAV_02950"/>
<dbReference type="Pfam" id="PF07185">
    <property type="entry name" value="DUF1404"/>
    <property type="match status" value="1"/>
</dbReference>
<evidence type="ECO:0000313" key="2">
    <source>
        <dbReference type="EMBL" id="BFH72351.1"/>
    </source>
</evidence>